<dbReference type="InterPro" id="IPR057163">
    <property type="entry name" value="DUF7841"/>
</dbReference>
<organism evidence="2 3">
    <name type="scientific">Faecalibacterium prausnitzii</name>
    <dbReference type="NCBI Taxonomy" id="853"/>
    <lineage>
        <taxon>Bacteria</taxon>
        <taxon>Bacillati</taxon>
        <taxon>Bacillota</taxon>
        <taxon>Clostridia</taxon>
        <taxon>Eubacteriales</taxon>
        <taxon>Oscillospiraceae</taxon>
        <taxon>Faecalibacterium</taxon>
    </lineage>
</organism>
<name>A0A2A7ALW1_9FIRM</name>
<comment type="caution">
    <text evidence="2">The sequence shown here is derived from an EMBL/GenBank/DDBJ whole genome shotgun (WGS) entry which is preliminary data.</text>
</comment>
<dbReference type="AlphaFoldDB" id="A0A2A7ALW1"/>
<feature type="domain" description="DUF7841" evidence="1">
    <location>
        <begin position="67"/>
        <end position="163"/>
    </location>
</feature>
<evidence type="ECO:0000313" key="3">
    <source>
        <dbReference type="Proteomes" id="UP000220005"/>
    </source>
</evidence>
<gene>
    <name evidence="2" type="ORF">CGS58_13060</name>
</gene>
<dbReference type="Proteomes" id="UP000220005">
    <property type="component" value="Unassembled WGS sequence"/>
</dbReference>
<protein>
    <recommendedName>
        <fullName evidence="1">DUF7841 domain-containing protein</fullName>
    </recommendedName>
</protein>
<sequence length="169" mass="18901">MCYDNLRARMCKELHDIEERGTFCRCDLDDAHKLIESICGLDAMSAPTEEHHKADKHEAAHVEHAAHPAHLTLEDAKRWTSKMQNADGTTGSHWTPDQTSAVMSQRGLSYDKADFYAAMNMMFSDYCMVAKSYGIDTANFYADLAAAFLTDKDAVPGKIVKYWETIASG</sequence>
<evidence type="ECO:0000313" key="2">
    <source>
        <dbReference type="EMBL" id="PDX80147.1"/>
    </source>
</evidence>
<reference evidence="2 3" key="1">
    <citation type="journal article" date="2017" name="Front. Microbiol.">
        <title>New Insights into the Diversity of the Genus Faecalibacterium.</title>
        <authorList>
            <person name="Benevides L."/>
            <person name="Burman S."/>
            <person name="Martin R."/>
            <person name="Robert V."/>
            <person name="Thomas M."/>
            <person name="Miquel S."/>
            <person name="Chain F."/>
            <person name="Sokol H."/>
            <person name="Bermudez-Humaran L.G."/>
            <person name="Morrison M."/>
            <person name="Langella P."/>
            <person name="Azevedo V.A."/>
            <person name="Chatel J.M."/>
            <person name="Soares S."/>
        </authorList>
    </citation>
    <scope>NUCLEOTIDE SEQUENCE [LARGE SCALE GENOMIC DNA]</scope>
    <source>
        <strain evidence="2 3">CNCM I 4575</strain>
    </source>
</reference>
<evidence type="ECO:0000259" key="1">
    <source>
        <dbReference type="Pfam" id="PF25223"/>
    </source>
</evidence>
<accession>A0A2A7ALW1</accession>
<dbReference type="EMBL" id="NMTY01000032">
    <property type="protein sequence ID" value="PDX80147.1"/>
    <property type="molecule type" value="Genomic_DNA"/>
</dbReference>
<proteinExistence type="predicted"/>
<dbReference type="RefSeq" id="WP_097840148.1">
    <property type="nucleotide sequence ID" value="NZ_NMTY01000032.1"/>
</dbReference>
<dbReference type="Pfam" id="PF25223">
    <property type="entry name" value="DUF7841"/>
    <property type="match status" value="1"/>
</dbReference>